<accession>A0A9W7XRL4</accession>
<feature type="transmembrane region" description="Helical" evidence="7">
    <location>
        <begin position="391"/>
        <end position="408"/>
    </location>
</feature>
<evidence type="ECO:0000256" key="7">
    <source>
        <dbReference type="SAM" id="Phobius"/>
    </source>
</evidence>
<feature type="transmembrane region" description="Helical" evidence="7">
    <location>
        <begin position="493"/>
        <end position="514"/>
    </location>
</feature>
<dbReference type="EMBL" id="JANBOH010000011">
    <property type="protein sequence ID" value="KAJ1648110.1"/>
    <property type="molecule type" value="Genomic_DNA"/>
</dbReference>
<evidence type="ECO:0008006" key="10">
    <source>
        <dbReference type="Google" id="ProtNLM"/>
    </source>
</evidence>
<keyword evidence="5 7" id="KW-0472">Membrane</keyword>
<dbReference type="PANTHER" id="PTHR21347:SF0">
    <property type="entry name" value="LIPID SCRAMBLASE CLPTM1L"/>
    <property type="match status" value="1"/>
</dbReference>
<dbReference type="PANTHER" id="PTHR21347">
    <property type="entry name" value="CLEFT LIP AND PALATE ASSOCIATED TRANSMEMBRANE PROTEIN-RELATED"/>
    <property type="match status" value="1"/>
</dbReference>
<comment type="subcellular location">
    <subcellularLocation>
        <location evidence="1">Membrane</location>
        <topology evidence="1">Multi-pass membrane protein</topology>
    </subcellularLocation>
</comment>
<dbReference type="Pfam" id="PF05602">
    <property type="entry name" value="CLPTM1"/>
    <property type="match status" value="1"/>
</dbReference>
<sequence length="602" mass="69004">MGFVGKASSVLATGLFLWWTSRIAIISLQLFYPTTHIPLLNPQPEVRSGALVNDLAWKEPFEYAASMYVSTMETFVFEPEKFLDTSELVWHISPQSLAQRYPKFNQRLKIRLPESVRTINGTNLFAFLFIQKAGSFTPDPDFKDKYSVLVRAPLVSIRRREIDRKHLLLGTNSNSNRDAENSKIADQESGPWVPHAKSRLQWEVVLEDNTFYDWRMPLDLAPFMRVHKVVSSQHHPYVPLAWENPIAVYAKHWIPLTNQSTISESMPLDAEFIDIDVSLTGVVIGWFRLCNYASQGLKELTSSRSLVQYTETDVDNLKEMIYEVSPLMLAITLTAMALHLLFEFLAYKEDVAFWSNKNKDSIQGISRSSMLMGLASSWLSFLYMWDRRKETSVVVIAGAAVGAVVEAWKISKVFSIKDIFSTGKNTSASDSSEQPVKGKEDQSPSKDPSEAAKRRQVQREVDQQTAWYMVRVCIPVMVSYATYSLLYQKHESYISWFLNISLITVYSLEFVQMWPQLLINHKLKTVDMLPLTAFLYRFLKTFIDDLFALVVPMPLIERIGTLRDDVVFIALCYQWLKFPRRKSTPEPSAAAVDDKDDKKKTE</sequence>
<keyword evidence="9" id="KW-1185">Reference proteome</keyword>
<organism evidence="8 9">
    <name type="scientific">Coemansia asiatica</name>
    <dbReference type="NCBI Taxonomy" id="1052880"/>
    <lineage>
        <taxon>Eukaryota</taxon>
        <taxon>Fungi</taxon>
        <taxon>Fungi incertae sedis</taxon>
        <taxon>Zoopagomycota</taxon>
        <taxon>Kickxellomycotina</taxon>
        <taxon>Kickxellomycetes</taxon>
        <taxon>Kickxellales</taxon>
        <taxon>Kickxellaceae</taxon>
        <taxon>Coemansia</taxon>
    </lineage>
</organism>
<dbReference type="GO" id="GO:0012505">
    <property type="term" value="C:endomembrane system"/>
    <property type="evidence" value="ECO:0007669"/>
    <property type="project" value="TreeGrafter"/>
</dbReference>
<evidence type="ECO:0000256" key="4">
    <source>
        <dbReference type="ARBA" id="ARBA00022989"/>
    </source>
</evidence>
<evidence type="ECO:0000256" key="2">
    <source>
        <dbReference type="ARBA" id="ARBA00009310"/>
    </source>
</evidence>
<evidence type="ECO:0000256" key="1">
    <source>
        <dbReference type="ARBA" id="ARBA00004141"/>
    </source>
</evidence>
<dbReference type="GO" id="GO:0016020">
    <property type="term" value="C:membrane"/>
    <property type="evidence" value="ECO:0007669"/>
    <property type="project" value="UniProtKB-SubCell"/>
</dbReference>
<dbReference type="Proteomes" id="UP001145021">
    <property type="component" value="Unassembled WGS sequence"/>
</dbReference>
<feature type="region of interest" description="Disordered" evidence="6">
    <location>
        <begin position="582"/>
        <end position="602"/>
    </location>
</feature>
<feature type="compositionally biased region" description="Basic and acidic residues" evidence="6">
    <location>
        <begin position="177"/>
        <end position="186"/>
    </location>
</feature>
<comment type="similarity">
    <text evidence="2">Belongs to the CLPTM1 family.</text>
</comment>
<evidence type="ECO:0000256" key="6">
    <source>
        <dbReference type="SAM" id="MobiDB-lite"/>
    </source>
</evidence>
<feature type="compositionally biased region" description="Basic and acidic residues" evidence="6">
    <location>
        <begin position="592"/>
        <end position="602"/>
    </location>
</feature>
<evidence type="ECO:0000313" key="9">
    <source>
        <dbReference type="Proteomes" id="UP001145021"/>
    </source>
</evidence>
<dbReference type="AlphaFoldDB" id="A0A9W7XRL4"/>
<evidence type="ECO:0000256" key="3">
    <source>
        <dbReference type="ARBA" id="ARBA00022692"/>
    </source>
</evidence>
<feature type="transmembrane region" description="Helical" evidence="7">
    <location>
        <begin position="327"/>
        <end position="347"/>
    </location>
</feature>
<evidence type="ECO:0000256" key="5">
    <source>
        <dbReference type="ARBA" id="ARBA00023136"/>
    </source>
</evidence>
<feature type="compositionally biased region" description="Basic and acidic residues" evidence="6">
    <location>
        <begin position="436"/>
        <end position="457"/>
    </location>
</feature>
<comment type="caution">
    <text evidence="8">The sequence shown here is derived from an EMBL/GenBank/DDBJ whole genome shotgun (WGS) entry which is preliminary data.</text>
</comment>
<feature type="region of interest" description="Disordered" evidence="6">
    <location>
        <begin position="171"/>
        <end position="190"/>
    </location>
</feature>
<feature type="transmembrane region" description="Helical" evidence="7">
    <location>
        <begin position="465"/>
        <end position="487"/>
    </location>
</feature>
<feature type="transmembrane region" description="Helical" evidence="7">
    <location>
        <begin position="368"/>
        <end position="385"/>
    </location>
</feature>
<gene>
    <name evidence="8" type="ORF">LPJ64_000563</name>
</gene>
<keyword evidence="3 7" id="KW-0812">Transmembrane</keyword>
<proteinExistence type="inferred from homology"/>
<dbReference type="InterPro" id="IPR008429">
    <property type="entry name" value="CLPTM1"/>
</dbReference>
<name>A0A9W7XRL4_9FUNG</name>
<feature type="region of interest" description="Disordered" evidence="6">
    <location>
        <begin position="423"/>
        <end position="457"/>
    </location>
</feature>
<feature type="compositionally biased region" description="Polar residues" evidence="6">
    <location>
        <begin position="423"/>
        <end position="434"/>
    </location>
</feature>
<reference evidence="8" key="1">
    <citation type="submission" date="2022-07" db="EMBL/GenBank/DDBJ databases">
        <title>Phylogenomic reconstructions and comparative analyses of Kickxellomycotina fungi.</title>
        <authorList>
            <person name="Reynolds N.K."/>
            <person name="Stajich J.E."/>
            <person name="Barry K."/>
            <person name="Grigoriev I.V."/>
            <person name="Crous P."/>
            <person name="Smith M.E."/>
        </authorList>
    </citation>
    <scope>NUCLEOTIDE SEQUENCE</scope>
    <source>
        <strain evidence="8">NBRC 105413</strain>
    </source>
</reference>
<keyword evidence="4 7" id="KW-1133">Transmembrane helix</keyword>
<evidence type="ECO:0000313" key="8">
    <source>
        <dbReference type="EMBL" id="KAJ1648110.1"/>
    </source>
</evidence>
<protein>
    <recommendedName>
        <fullName evidence="10">Cleft lip and palate transmembrane 1</fullName>
    </recommendedName>
</protein>